<sequence>MICFTITFVFESIPLPLHRFGIDLGYVSGFPRISSQLLNNCDVKYDFETKAESEIELIHLDPNRFFFIYRLRT</sequence>
<dbReference type="AlphaFoldDB" id="A0A132ACY3"/>
<gene>
    <name evidence="1" type="ORF">QR98_0073690</name>
</gene>
<organism evidence="1 2">
    <name type="scientific">Sarcoptes scabiei</name>
    <name type="common">Itch mite</name>
    <name type="synonym">Acarus scabiei</name>
    <dbReference type="NCBI Taxonomy" id="52283"/>
    <lineage>
        <taxon>Eukaryota</taxon>
        <taxon>Metazoa</taxon>
        <taxon>Ecdysozoa</taxon>
        <taxon>Arthropoda</taxon>
        <taxon>Chelicerata</taxon>
        <taxon>Arachnida</taxon>
        <taxon>Acari</taxon>
        <taxon>Acariformes</taxon>
        <taxon>Sarcoptiformes</taxon>
        <taxon>Astigmata</taxon>
        <taxon>Psoroptidia</taxon>
        <taxon>Sarcoptoidea</taxon>
        <taxon>Sarcoptidae</taxon>
        <taxon>Sarcoptinae</taxon>
        <taxon>Sarcoptes</taxon>
    </lineage>
</organism>
<dbReference type="EMBL" id="JXLN01012783">
    <property type="protein sequence ID" value="KPM08844.1"/>
    <property type="molecule type" value="Genomic_DNA"/>
</dbReference>
<dbReference type="VEuPathDB" id="VectorBase:SSCA008898"/>
<dbReference type="Proteomes" id="UP000616769">
    <property type="component" value="Unassembled WGS sequence"/>
</dbReference>
<accession>A0A132ACY3</accession>
<proteinExistence type="predicted"/>
<protein>
    <submittedName>
        <fullName evidence="1">Uncharacterized protein</fullName>
    </submittedName>
</protein>
<name>A0A132ACY3_SARSC</name>
<reference evidence="1 2" key="1">
    <citation type="journal article" date="2015" name="Parasit. Vectors">
        <title>Draft genome of the scabies mite.</title>
        <authorList>
            <person name="Rider S.D.Jr."/>
            <person name="Morgan M.S."/>
            <person name="Arlian L.G."/>
        </authorList>
    </citation>
    <scope>NUCLEOTIDE SEQUENCE [LARGE SCALE GENOMIC DNA]</scope>
    <source>
        <strain evidence="1">Arlian Lab</strain>
    </source>
</reference>
<comment type="caution">
    <text evidence="1">The sequence shown here is derived from an EMBL/GenBank/DDBJ whole genome shotgun (WGS) entry which is preliminary data.</text>
</comment>
<evidence type="ECO:0000313" key="2">
    <source>
        <dbReference type="Proteomes" id="UP000616769"/>
    </source>
</evidence>
<evidence type="ECO:0000313" key="1">
    <source>
        <dbReference type="EMBL" id="KPM08844.1"/>
    </source>
</evidence>